<dbReference type="AlphaFoldDB" id="A0A7C4AS44"/>
<dbReference type="SUPFAM" id="SSF64376">
    <property type="entry name" value="YlxR-like"/>
    <property type="match status" value="1"/>
</dbReference>
<evidence type="ECO:0000259" key="1">
    <source>
        <dbReference type="Pfam" id="PF04296"/>
    </source>
</evidence>
<protein>
    <submittedName>
        <fullName evidence="2">YlxR family protein</fullName>
    </submittedName>
</protein>
<dbReference type="InterPro" id="IPR037465">
    <property type="entry name" value="YlxR"/>
</dbReference>
<dbReference type="Pfam" id="PF04296">
    <property type="entry name" value="YlxR"/>
    <property type="match status" value="1"/>
</dbReference>
<gene>
    <name evidence="2" type="ORF">ENV54_07055</name>
</gene>
<dbReference type="Gene3D" id="3.30.1230.10">
    <property type="entry name" value="YlxR-like"/>
    <property type="match status" value="1"/>
</dbReference>
<dbReference type="InterPro" id="IPR035931">
    <property type="entry name" value="YlxR-like_sf"/>
</dbReference>
<name>A0A7C4AS44_9BACT</name>
<feature type="domain" description="YlxR" evidence="1">
    <location>
        <begin position="14"/>
        <end position="78"/>
    </location>
</feature>
<evidence type="ECO:0000313" key="2">
    <source>
        <dbReference type="EMBL" id="HGH61039.1"/>
    </source>
</evidence>
<sequence>MDSLSKTRGHEPTRMCIACRARRPARELIRLAVSKGEVLVSDAKYKLAGRGCYVCPEEICVDRALKKSRLERALRKECVVIPSRDAVMRGFRQKRRSDDYVDR</sequence>
<dbReference type="EMBL" id="DTGT01000219">
    <property type="protein sequence ID" value="HGH61039.1"/>
    <property type="molecule type" value="Genomic_DNA"/>
</dbReference>
<dbReference type="InterPro" id="IPR007393">
    <property type="entry name" value="YlxR_dom"/>
</dbReference>
<accession>A0A7C4AS44</accession>
<proteinExistence type="predicted"/>
<dbReference type="PANTHER" id="PTHR34215:SF1">
    <property type="entry name" value="YLXR DOMAIN-CONTAINING PROTEIN"/>
    <property type="match status" value="1"/>
</dbReference>
<dbReference type="PANTHER" id="PTHR34215">
    <property type="entry name" value="BLL0784 PROTEIN"/>
    <property type="match status" value="1"/>
</dbReference>
<organism evidence="2">
    <name type="scientific">Desulfomonile tiedjei</name>
    <dbReference type="NCBI Taxonomy" id="2358"/>
    <lineage>
        <taxon>Bacteria</taxon>
        <taxon>Pseudomonadati</taxon>
        <taxon>Thermodesulfobacteriota</taxon>
        <taxon>Desulfomonilia</taxon>
        <taxon>Desulfomonilales</taxon>
        <taxon>Desulfomonilaceae</taxon>
        <taxon>Desulfomonile</taxon>
    </lineage>
</organism>
<reference evidence="2" key="1">
    <citation type="journal article" date="2020" name="mSystems">
        <title>Genome- and Community-Level Interaction Insights into Carbon Utilization and Element Cycling Functions of Hydrothermarchaeota in Hydrothermal Sediment.</title>
        <authorList>
            <person name="Zhou Z."/>
            <person name="Liu Y."/>
            <person name="Xu W."/>
            <person name="Pan J."/>
            <person name="Luo Z.H."/>
            <person name="Li M."/>
        </authorList>
    </citation>
    <scope>NUCLEOTIDE SEQUENCE [LARGE SCALE GENOMIC DNA]</scope>
    <source>
        <strain evidence="2">SpSt-769</strain>
    </source>
</reference>
<comment type="caution">
    <text evidence="2">The sequence shown here is derived from an EMBL/GenBank/DDBJ whole genome shotgun (WGS) entry which is preliminary data.</text>
</comment>